<accession>A0AAV2HBX3</accession>
<evidence type="ECO:0000256" key="2">
    <source>
        <dbReference type="SAM" id="SignalP"/>
    </source>
</evidence>
<feature type="region of interest" description="Disordered" evidence="1">
    <location>
        <begin position="37"/>
        <end position="64"/>
    </location>
</feature>
<dbReference type="InterPro" id="IPR014830">
    <property type="entry name" value="Glycolipid_transfer_prot_dom"/>
</dbReference>
<feature type="signal peptide" evidence="2">
    <location>
        <begin position="1"/>
        <end position="28"/>
    </location>
</feature>
<feature type="compositionally biased region" description="Basic residues" evidence="1">
    <location>
        <begin position="197"/>
        <end position="209"/>
    </location>
</feature>
<keyword evidence="2" id="KW-0732">Signal</keyword>
<dbReference type="SUPFAM" id="SSF110004">
    <property type="entry name" value="Glycolipid transfer protein, GLTP"/>
    <property type="match status" value="1"/>
</dbReference>
<dbReference type="PANTHER" id="PTHR10219:SF43">
    <property type="entry name" value="GLYCOLIPID TRANSFER PROTEIN DOMAIN-CONTAINING PROTEIN"/>
    <property type="match status" value="1"/>
</dbReference>
<reference evidence="4 5" key="1">
    <citation type="submission" date="2024-04" db="EMBL/GenBank/DDBJ databases">
        <authorList>
            <consortium name="Genoscope - CEA"/>
            <person name="William W."/>
        </authorList>
    </citation>
    <scope>NUCLEOTIDE SEQUENCE [LARGE SCALE GENOMIC DNA]</scope>
</reference>
<protein>
    <recommendedName>
        <fullName evidence="3">Glycolipid transfer protein domain-containing protein</fullName>
    </recommendedName>
</protein>
<dbReference type="AlphaFoldDB" id="A0AAV2HBX3"/>
<keyword evidence="5" id="KW-1185">Reference proteome</keyword>
<dbReference type="EMBL" id="CAXITT010000084">
    <property type="protein sequence ID" value="CAL1531273.1"/>
    <property type="molecule type" value="Genomic_DNA"/>
</dbReference>
<evidence type="ECO:0000256" key="1">
    <source>
        <dbReference type="SAM" id="MobiDB-lite"/>
    </source>
</evidence>
<proteinExistence type="predicted"/>
<feature type="compositionally biased region" description="Basic and acidic residues" evidence="1">
    <location>
        <begin position="122"/>
        <end position="149"/>
    </location>
</feature>
<dbReference type="GO" id="GO:0016020">
    <property type="term" value="C:membrane"/>
    <property type="evidence" value="ECO:0007669"/>
    <property type="project" value="TreeGrafter"/>
</dbReference>
<dbReference type="Pfam" id="PF08718">
    <property type="entry name" value="GLTP"/>
    <property type="match status" value="1"/>
</dbReference>
<dbReference type="GO" id="GO:1902387">
    <property type="term" value="F:ceramide 1-phosphate binding"/>
    <property type="evidence" value="ECO:0007669"/>
    <property type="project" value="TreeGrafter"/>
</dbReference>
<organism evidence="4 5">
    <name type="scientific">Lymnaea stagnalis</name>
    <name type="common">Great pond snail</name>
    <name type="synonym">Helix stagnalis</name>
    <dbReference type="NCBI Taxonomy" id="6523"/>
    <lineage>
        <taxon>Eukaryota</taxon>
        <taxon>Metazoa</taxon>
        <taxon>Spiralia</taxon>
        <taxon>Lophotrochozoa</taxon>
        <taxon>Mollusca</taxon>
        <taxon>Gastropoda</taxon>
        <taxon>Heterobranchia</taxon>
        <taxon>Euthyneura</taxon>
        <taxon>Panpulmonata</taxon>
        <taxon>Hygrophila</taxon>
        <taxon>Lymnaeoidea</taxon>
        <taxon>Lymnaeidae</taxon>
        <taxon>Lymnaea</taxon>
    </lineage>
</organism>
<evidence type="ECO:0000313" key="5">
    <source>
        <dbReference type="Proteomes" id="UP001497497"/>
    </source>
</evidence>
<dbReference type="GO" id="GO:0005829">
    <property type="term" value="C:cytosol"/>
    <property type="evidence" value="ECO:0007669"/>
    <property type="project" value="TreeGrafter"/>
</dbReference>
<dbReference type="Proteomes" id="UP001497497">
    <property type="component" value="Unassembled WGS sequence"/>
</dbReference>
<feature type="compositionally biased region" description="Basic residues" evidence="1">
    <location>
        <begin position="55"/>
        <end position="64"/>
    </location>
</feature>
<dbReference type="GO" id="GO:1902388">
    <property type="term" value="F:ceramide 1-phosphate transfer activity"/>
    <property type="evidence" value="ECO:0007669"/>
    <property type="project" value="TreeGrafter"/>
</dbReference>
<feature type="compositionally biased region" description="Polar residues" evidence="1">
    <location>
        <begin position="157"/>
        <end position="176"/>
    </location>
</feature>
<evidence type="ECO:0000313" key="4">
    <source>
        <dbReference type="EMBL" id="CAL1531273.1"/>
    </source>
</evidence>
<feature type="region of interest" description="Disordered" evidence="1">
    <location>
        <begin position="115"/>
        <end position="216"/>
    </location>
</feature>
<name>A0AAV2HBX3_LYMST</name>
<gene>
    <name evidence="4" type="ORF">GSLYS_00005368001</name>
</gene>
<dbReference type="Gene3D" id="1.10.3520.10">
    <property type="entry name" value="Glycolipid transfer protein"/>
    <property type="match status" value="1"/>
</dbReference>
<feature type="compositionally biased region" description="Polar residues" evidence="1">
    <location>
        <begin position="183"/>
        <end position="196"/>
    </location>
</feature>
<comment type="caution">
    <text evidence="4">The sequence shown here is derived from an EMBL/GenBank/DDBJ whole genome shotgun (WGS) entry which is preliminary data.</text>
</comment>
<sequence>MAKWGQPAVFLTLLLGTGLLDFHAVASASQVKVSQVRASGQRTNDSRNDVVNTKHNSKRKAKKKVRFTVRLELPSSKVEQLLSNQDEKQYDQLSKILADDIQKLYADTPGEQKVYNLQFSSKQDRNGTRGRARSDNVSRHDQSEQQHPEVRRRKGSKSTFAPTASPHSAAMTSATTPVPPFWSATTSGALPLSPTSRKGKRKKKYKKGRQPTAKPLAELTNRPTQEAVTTIGVRELTTTTISDGKFNILRLTKKFKDCFGPSDSRGEYIILMEPYIDAYSELLGIFDMFGAIFSFAGDDIRNKLTSLRALRGEDLKAQRSHYASLQSMFEYEHSPEGAAADLEGVRENRWLHRAMKFISAIIKAIRDENRDTSLASKARAAYDDVLAPHHEWYVRMSVHIALISFPSRDAILAKMEVSDDPSGMQAIDDLSSVVDAVYEDILKLSKKYSLPAK</sequence>
<dbReference type="PANTHER" id="PTHR10219">
    <property type="entry name" value="GLYCOLIPID TRANSFER PROTEIN-RELATED"/>
    <property type="match status" value="1"/>
</dbReference>
<dbReference type="InterPro" id="IPR036497">
    <property type="entry name" value="GLTP_sf"/>
</dbReference>
<evidence type="ECO:0000259" key="3">
    <source>
        <dbReference type="Pfam" id="PF08718"/>
    </source>
</evidence>
<feature type="domain" description="Glycolipid transfer protein" evidence="3">
    <location>
        <begin position="270"/>
        <end position="416"/>
    </location>
</feature>
<feature type="chain" id="PRO_5043796985" description="Glycolipid transfer protein domain-containing protein" evidence="2">
    <location>
        <begin position="29"/>
        <end position="453"/>
    </location>
</feature>